<keyword evidence="2" id="KW-1185">Reference proteome</keyword>
<comment type="caution">
    <text evidence="1">The sequence shown here is derived from an EMBL/GenBank/DDBJ whole genome shotgun (WGS) entry which is preliminary data.</text>
</comment>
<proteinExistence type="predicted"/>
<dbReference type="PANTHER" id="PTHR12947:SF13">
    <property type="entry name" value="FI19924P1"/>
    <property type="match status" value="1"/>
</dbReference>
<dbReference type="GO" id="GO:0016020">
    <property type="term" value="C:membrane"/>
    <property type="evidence" value="ECO:0007669"/>
    <property type="project" value="TreeGrafter"/>
</dbReference>
<reference evidence="1 2" key="1">
    <citation type="submission" date="2024-01" db="EMBL/GenBank/DDBJ databases">
        <title>Genome assemblies of Stephania.</title>
        <authorList>
            <person name="Yang L."/>
        </authorList>
    </citation>
    <scope>NUCLEOTIDE SEQUENCE [LARGE SCALE GENOMIC DNA]</scope>
    <source>
        <strain evidence="1">JXDWG</strain>
        <tissue evidence="1">Leaf</tissue>
    </source>
</reference>
<name>A0AAP0HES8_9MAGN</name>
<dbReference type="EMBL" id="JBBNAG010000013">
    <property type="protein sequence ID" value="KAK9084389.1"/>
    <property type="molecule type" value="Genomic_DNA"/>
</dbReference>
<dbReference type="Gene3D" id="3.40.140.10">
    <property type="entry name" value="Cytidine Deaminase, domain 2"/>
    <property type="match status" value="1"/>
</dbReference>
<sequence length="70" mass="8042">MSSVDLHTHYSYQIMLRDAVAIVMAPTDSKRHYGIFRLSEPGGITVVEIAKRGLPYSPRAIRWKTDLRRL</sequence>
<dbReference type="PANTHER" id="PTHR12947">
    <property type="entry name" value="AMSH-LIKE PROTEASE"/>
    <property type="match status" value="1"/>
</dbReference>
<evidence type="ECO:0000313" key="2">
    <source>
        <dbReference type="Proteomes" id="UP001419268"/>
    </source>
</evidence>
<protein>
    <submittedName>
        <fullName evidence="1">Uncharacterized protein</fullName>
    </submittedName>
</protein>
<accession>A0AAP0HES8</accession>
<gene>
    <name evidence="1" type="ORF">Scep_030860</name>
</gene>
<organism evidence="1 2">
    <name type="scientific">Stephania cephalantha</name>
    <dbReference type="NCBI Taxonomy" id="152367"/>
    <lineage>
        <taxon>Eukaryota</taxon>
        <taxon>Viridiplantae</taxon>
        <taxon>Streptophyta</taxon>
        <taxon>Embryophyta</taxon>
        <taxon>Tracheophyta</taxon>
        <taxon>Spermatophyta</taxon>
        <taxon>Magnoliopsida</taxon>
        <taxon>Ranunculales</taxon>
        <taxon>Menispermaceae</taxon>
        <taxon>Menispermoideae</taxon>
        <taxon>Cissampelideae</taxon>
        <taxon>Stephania</taxon>
    </lineage>
</organism>
<evidence type="ECO:0000313" key="1">
    <source>
        <dbReference type="EMBL" id="KAK9084389.1"/>
    </source>
</evidence>
<dbReference type="GO" id="GO:0005768">
    <property type="term" value="C:endosome"/>
    <property type="evidence" value="ECO:0007669"/>
    <property type="project" value="TreeGrafter"/>
</dbReference>
<dbReference type="GO" id="GO:0070536">
    <property type="term" value="P:protein K63-linked deubiquitination"/>
    <property type="evidence" value="ECO:0007669"/>
    <property type="project" value="TreeGrafter"/>
</dbReference>
<dbReference type="AlphaFoldDB" id="A0AAP0HES8"/>
<dbReference type="Proteomes" id="UP001419268">
    <property type="component" value="Unassembled WGS sequence"/>
</dbReference>